<dbReference type="PROSITE" id="PS00383">
    <property type="entry name" value="TYR_PHOSPHATASE_1"/>
    <property type="match status" value="1"/>
</dbReference>
<evidence type="ECO:0000256" key="2">
    <source>
        <dbReference type="ARBA" id="ARBA00022801"/>
    </source>
</evidence>
<dbReference type="InterPro" id="IPR000387">
    <property type="entry name" value="Tyr_Pase_dom"/>
</dbReference>
<dbReference type="PROSITE" id="PS50054">
    <property type="entry name" value="TYR_PHOSPHATASE_DUAL"/>
    <property type="match status" value="1"/>
</dbReference>
<evidence type="ECO:0000256" key="7">
    <source>
        <dbReference type="RuleBase" id="RU366038"/>
    </source>
</evidence>
<dbReference type="GO" id="GO:0043409">
    <property type="term" value="P:negative regulation of MAPK cascade"/>
    <property type="evidence" value="ECO:0007669"/>
    <property type="project" value="TreeGrafter"/>
</dbReference>
<evidence type="ECO:0000259" key="9">
    <source>
        <dbReference type="PROSITE" id="PS50056"/>
    </source>
</evidence>
<dbReference type="GO" id="GO:0008138">
    <property type="term" value="F:protein tyrosine/serine/threonine phosphatase activity"/>
    <property type="evidence" value="ECO:0007669"/>
    <property type="project" value="UniProtKB-UniRule"/>
</dbReference>
<dbReference type="Pfam" id="PF00782">
    <property type="entry name" value="DSPc"/>
    <property type="match status" value="1"/>
</dbReference>
<reference evidence="10" key="1">
    <citation type="submission" date="2025-08" db="UniProtKB">
        <authorList>
            <consortium name="Ensembl"/>
        </authorList>
    </citation>
    <scope>IDENTIFICATION</scope>
</reference>
<dbReference type="EC" id="3.1.3.16" evidence="7"/>
<dbReference type="PROSITE" id="PS50056">
    <property type="entry name" value="TYR_PHOSPHATASE_2"/>
    <property type="match status" value="1"/>
</dbReference>
<feature type="active site" description="Phosphocysteine intermediate" evidence="6">
    <location>
        <position position="121"/>
    </location>
</feature>
<protein>
    <recommendedName>
        <fullName evidence="7">Dual specificity protein phosphatase</fullName>
        <ecNumber evidence="7">3.1.3.16</ecNumber>
        <ecNumber evidence="7">3.1.3.48</ecNumber>
    </recommendedName>
</protein>
<dbReference type="GeneTree" id="ENSGT00940000162682"/>
<comment type="catalytic activity">
    <reaction evidence="7">
        <text>O-phospho-L-tyrosyl-[protein] + H2O = L-tyrosyl-[protein] + phosphate</text>
        <dbReference type="Rhea" id="RHEA:10684"/>
        <dbReference type="Rhea" id="RHEA-COMP:10136"/>
        <dbReference type="Rhea" id="RHEA-COMP:20101"/>
        <dbReference type="ChEBI" id="CHEBI:15377"/>
        <dbReference type="ChEBI" id="CHEBI:43474"/>
        <dbReference type="ChEBI" id="CHEBI:46858"/>
        <dbReference type="ChEBI" id="CHEBI:61978"/>
        <dbReference type="EC" id="3.1.3.48"/>
    </reaction>
</comment>
<feature type="domain" description="Tyrosine-protein phosphatase" evidence="8">
    <location>
        <begin position="26"/>
        <end position="176"/>
    </location>
</feature>
<dbReference type="Gene3D" id="3.90.190.10">
    <property type="entry name" value="Protein tyrosine phosphatase superfamily"/>
    <property type="match status" value="1"/>
</dbReference>
<dbReference type="InterPro" id="IPR020405">
    <property type="entry name" value="Atypical_DUSP_subfamA"/>
</dbReference>
<name>A0A8C4QN78_EPTBU</name>
<evidence type="ECO:0000256" key="6">
    <source>
        <dbReference type="PIRSR" id="PIRSR620405-1"/>
    </source>
</evidence>
<dbReference type="GO" id="GO:0004722">
    <property type="term" value="F:protein serine/threonine phosphatase activity"/>
    <property type="evidence" value="ECO:0007669"/>
    <property type="project" value="UniProtKB-EC"/>
</dbReference>
<dbReference type="InterPro" id="IPR016130">
    <property type="entry name" value="Tyr_Pase_AS"/>
</dbReference>
<dbReference type="AlphaFoldDB" id="A0A8C4QN78"/>
<comment type="similarity">
    <text evidence="1 7">Belongs to the protein-tyrosine phosphatase family. Non-receptor class dual specificity subfamily.</text>
</comment>
<dbReference type="InterPro" id="IPR029021">
    <property type="entry name" value="Prot-tyrosine_phosphatase-like"/>
</dbReference>
<evidence type="ECO:0000256" key="4">
    <source>
        <dbReference type="ARBA" id="ARBA00047761"/>
    </source>
</evidence>
<dbReference type="SMART" id="SM00195">
    <property type="entry name" value="DSPc"/>
    <property type="match status" value="1"/>
</dbReference>
<keyword evidence="11" id="KW-1185">Reference proteome</keyword>
<dbReference type="EC" id="3.1.3.48" evidence="7"/>
<keyword evidence="2 7" id="KW-0378">Hydrolase</keyword>
<comment type="catalytic activity">
    <reaction evidence="4 7">
        <text>O-phospho-L-seryl-[protein] + H2O = L-seryl-[protein] + phosphate</text>
        <dbReference type="Rhea" id="RHEA:20629"/>
        <dbReference type="Rhea" id="RHEA-COMP:9863"/>
        <dbReference type="Rhea" id="RHEA-COMP:11604"/>
        <dbReference type="ChEBI" id="CHEBI:15377"/>
        <dbReference type="ChEBI" id="CHEBI:29999"/>
        <dbReference type="ChEBI" id="CHEBI:43474"/>
        <dbReference type="ChEBI" id="CHEBI:83421"/>
        <dbReference type="EC" id="3.1.3.16"/>
    </reaction>
</comment>
<proteinExistence type="inferred from homology"/>
<evidence type="ECO:0000256" key="3">
    <source>
        <dbReference type="ARBA" id="ARBA00022912"/>
    </source>
</evidence>
<organism evidence="10 11">
    <name type="scientific">Eptatretus burgeri</name>
    <name type="common">Inshore hagfish</name>
    <dbReference type="NCBI Taxonomy" id="7764"/>
    <lineage>
        <taxon>Eukaryota</taxon>
        <taxon>Metazoa</taxon>
        <taxon>Chordata</taxon>
        <taxon>Craniata</taxon>
        <taxon>Vertebrata</taxon>
        <taxon>Cyclostomata</taxon>
        <taxon>Myxini</taxon>
        <taxon>Myxiniformes</taxon>
        <taxon>Myxinidae</taxon>
        <taxon>Eptatretinae</taxon>
        <taxon>Eptatretus</taxon>
    </lineage>
</organism>
<dbReference type="GO" id="GO:0005737">
    <property type="term" value="C:cytoplasm"/>
    <property type="evidence" value="ECO:0007669"/>
    <property type="project" value="TreeGrafter"/>
</dbReference>
<dbReference type="Proteomes" id="UP000694388">
    <property type="component" value="Unplaced"/>
</dbReference>
<dbReference type="PANTHER" id="PTHR45682:SF1">
    <property type="entry name" value="DUAL SPECIFICITY PROTEIN PHOSPHATASE 3"/>
    <property type="match status" value="1"/>
</dbReference>
<dbReference type="PRINTS" id="PR01908">
    <property type="entry name" value="ADSPHPHTASE"/>
</dbReference>
<sequence>MGELSVQALNDLLADENGLFSIPEVNVNEVWPRIFVGDASIAQDVSGLQRLGVTHILNAAEGQSFMHVDTGATFYQGSGITYLGLRANDRPHYNLANHFEEAATFIEEALDQENGQVLVHCREGYSRSPTLVMAYLMLRHGMRACEAVSVVRARRAVGPNDGFLKQLVTLDRLLRNQNEKNKEDTYGTIRMTDKLESCLCYMVLEVICK</sequence>
<dbReference type="SUPFAM" id="SSF52799">
    <property type="entry name" value="(Phosphotyrosine protein) phosphatases II"/>
    <property type="match status" value="1"/>
</dbReference>
<dbReference type="GO" id="GO:0004725">
    <property type="term" value="F:protein tyrosine phosphatase activity"/>
    <property type="evidence" value="ECO:0007669"/>
    <property type="project" value="UniProtKB-EC"/>
</dbReference>
<feature type="domain" description="Tyrosine specific protein phosphatases" evidence="9">
    <location>
        <begin position="97"/>
        <end position="155"/>
    </location>
</feature>
<reference evidence="10" key="2">
    <citation type="submission" date="2025-09" db="UniProtKB">
        <authorList>
            <consortium name="Ensembl"/>
        </authorList>
    </citation>
    <scope>IDENTIFICATION</scope>
</reference>
<evidence type="ECO:0000313" key="10">
    <source>
        <dbReference type="Ensembl" id="ENSEBUP00000017073.1"/>
    </source>
</evidence>
<evidence type="ECO:0000256" key="5">
    <source>
        <dbReference type="ARBA" id="ARBA00048336"/>
    </source>
</evidence>
<evidence type="ECO:0000313" key="11">
    <source>
        <dbReference type="Proteomes" id="UP000694388"/>
    </source>
</evidence>
<evidence type="ECO:0000256" key="1">
    <source>
        <dbReference type="ARBA" id="ARBA00008601"/>
    </source>
</evidence>
<accession>A0A8C4QN78</accession>
<keyword evidence="3 7" id="KW-0904">Protein phosphatase</keyword>
<dbReference type="InterPro" id="IPR020422">
    <property type="entry name" value="TYR_PHOSPHATASE_DUAL_dom"/>
</dbReference>
<dbReference type="InterPro" id="IPR000340">
    <property type="entry name" value="Dual-sp_phosphatase_cat-dom"/>
</dbReference>
<comment type="catalytic activity">
    <reaction evidence="5 7">
        <text>O-phospho-L-threonyl-[protein] + H2O = L-threonyl-[protein] + phosphate</text>
        <dbReference type="Rhea" id="RHEA:47004"/>
        <dbReference type="Rhea" id="RHEA-COMP:11060"/>
        <dbReference type="Rhea" id="RHEA-COMP:11605"/>
        <dbReference type="ChEBI" id="CHEBI:15377"/>
        <dbReference type="ChEBI" id="CHEBI:30013"/>
        <dbReference type="ChEBI" id="CHEBI:43474"/>
        <dbReference type="ChEBI" id="CHEBI:61977"/>
        <dbReference type="EC" id="3.1.3.16"/>
    </reaction>
</comment>
<comment type="function">
    <text evidence="7">Dual specificity phosphatase able to dephosphorylate phosphotyrosine, phosphoserine and phosphothreonine residues, with a preference for phosphotyrosine as a substrate.</text>
</comment>
<evidence type="ECO:0000259" key="8">
    <source>
        <dbReference type="PROSITE" id="PS50054"/>
    </source>
</evidence>
<dbReference type="OMA" id="RHKMDVK"/>
<dbReference type="GO" id="GO:0033549">
    <property type="term" value="F:MAP kinase phosphatase activity"/>
    <property type="evidence" value="ECO:0007669"/>
    <property type="project" value="TreeGrafter"/>
</dbReference>
<dbReference type="PRINTS" id="PR01909">
    <property type="entry name" value="ADSPHPHTASEA"/>
</dbReference>
<dbReference type="PANTHER" id="PTHR45682">
    <property type="entry name" value="AGAP008228-PA"/>
    <property type="match status" value="1"/>
</dbReference>
<dbReference type="Ensembl" id="ENSEBUT00000017649.1">
    <property type="protein sequence ID" value="ENSEBUP00000017073.1"/>
    <property type="gene ID" value="ENSEBUG00000010681.1"/>
</dbReference>